<proteinExistence type="predicted"/>
<evidence type="ECO:0008006" key="2">
    <source>
        <dbReference type="Google" id="ProtNLM"/>
    </source>
</evidence>
<dbReference type="AlphaFoldDB" id="A0A381XQH4"/>
<dbReference type="SUPFAM" id="SSF101898">
    <property type="entry name" value="NHL repeat"/>
    <property type="match status" value="1"/>
</dbReference>
<accession>A0A381XQH4</accession>
<evidence type="ECO:0000313" key="1">
    <source>
        <dbReference type="EMBL" id="SVA66447.1"/>
    </source>
</evidence>
<protein>
    <recommendedName>
        <fullName evidence="2">Fibronectin type-III domain-containing protein</fullName>
    </recommendedName>
</protein>
<dbReference type="InterPro" id="IPR011042">
    <property type="entry name" value="6-blade_b-propeller_TolB-like"/>
</dbReference>
<name>A0A381XQH4_9ZZZZ</name>
<gene>
    <name evidence="1" type="ORF">METZ01_LOCUS119301</name>
</gene>
<reference evidence="1" key="1">
    <citation type="submission" date="2018-05" db="EMBL/GenBank/DDBJ databases">
        <authorList>
            <person name="Lanie J.A."/>
            <person name="Ng W.-L."/>
            <person name="Kazmierczak K.M."/>
            <person name="Andrzejewski T.M."/>
            <person name="Davidsen T.M."/>
            <person name="Wayne K.J."/>
            <person name="Tettelin H."/>
            <person name="Glass J.I."/>
            <person name="Rusch D."/>
            <person name="Podicherti R."/>
            <person name="Tsui H.-C.T."/>
            <person name="Winkler M.E."/>
        </authorList>
    </citation>
    <scope>NUCLEOTIDE SEQUENCE</scope>
</reference>
<sequence length="392" mass="44275">MNPLDPNNPFTDGRPTGLSLIPIQNTVQILWDSIDLSDISNYTIYRGILGSEMIKLKEVASGSTSFLDTTVSLYETYTYAIEVKVENYISDRSDTVQVTIGPFNIYAADFWDNSIRIVSWDGNHLITTRYVSSPRSMSLRRTDKRFCVADYYDRSLLLITADLLEIESIPLPDYPLDLDLDQDQGMVYVVTRDGSIVKIDKNNDIILDNSLGTGLVWDTQVSFDHLNKGLWITIPDSGTVVYYPVDIGTTDIKYFGGFRYPSAVTAHGHGWVADSTGLYRITTDGNIESILTNTMMTDAAIDTINRFCFYTGYDYSTSSWIAGRVSLETLVNETILDNTYPYLYNIFPIPSDNGAEFLLQQSYTWRILRISENGLLIGDIYGYNGRISFQVY</sequence>
<dbReference type="InterPro" id="IPR036116">
    <property type="entry name" value="FN3_sf"/>
</dbReference>
<dbReference type="InterPro" id="IPR013783">
    <property type="entry name" value="Ig-like_fold"/>
</dbReference>
<dbReference type="Gene3D" id="2.60.40.10">
    <property type="entry name" value="Immunoglobulins"/>
    <property type="match status" value="1"/>
</dbReference>
<dbReference type="SUPFAM" id="SSF49265">
    <property type="entry name" value="Fibronectin type III"/>
    <property type="match status" value="1"/>
</dbReference>
<organism evidence="1">
    <name type="scientific">marine metagenome</name>
    <dbReference type="NCBI Taxonomy" id="408172"/>
    <lineage>
        <taxon>unclassified sequences</taxon>
        <taxon>metagenomes</taxon>
        <taxon>ecological metagenomes</taxon>
    </lineage>
</organism>
<dbReference type="EMBL" id="UINC01015853">
    <property type="protein sequence ID" value="SVA66447.1"/>
    <property type="molecule type" value="Genomic_DNA"/>
</dbReference>
<dbReference type="Gene3D" id="2.120.10.30">
    <property type="entry name" value="TolB, C-terminal domain"/>
    <property type="match status" value="1"/>
</dbReference>